<dbReference type="Proteomes" id="UP000052245">
    <property type="component" value="Unassembled WGS sequence"/>
</dbReference>
<protein>
    <submittedName>
        <fullName evidence="2">tRNA (5-methylaminomethyl-2-thiouridylate)-methyltransferase</fullName>
        <ecNumber evidence="2">2.1.1.61</ecNumber>
    </submittedName>
</protein>
<dbReference type="GO" id="GO:0004808">
    <property type="term" value="F:tRNA (5-methylaminomethyl-2-thiouridylate)(34)-methyltransferase activity"/>
    <property type="evidence" value="ECO:0007669"/>
    <property type="project" value="UniProtKB-EC"/>
</dbReference>
<gene>
    <name evidence="2" type="primary">trmU</name>
    <name evidence="2" type="ORF">ERS739223_01761</name>
</gene>
<dbReference type="InterPro" id="IPR036388">
    <property type="entry name" value="WH-like_DNA-bd_sf"/>
</dbReference>
<dbReference type="AlphaFoldDB" id="A0A9W5AW31"/>
<reference evidence="2 3" key="1">
    <citation type="submission" date="2015-11" db="EMBL/GenBank/DDBJ databases">
        <authorList>
            <consortium name="Pathogen Informatics"/>
        </authorList>
    </citation>
    <scope>NUCLEOTIDE SEQUENCE [LARGE SCALE GENOMIC DNA]</scope>
    <source>
        <strain evidence="2 3">007A-0283</strain>
    </source>
</reference>
<dbReference type="GO" id="GO:0006355">
    <property type="term" value="P:regulation of DNA-templated transcription"/>
    <property type="evidence" value="ECO:0007669"/>
    <property type="project" value="InterPro"/>
</dbReference>
<evidence type="ECO:0000313" key="2">
    <source>
        <dbReference type="EMBL" id="CUU91726.1"/>
    </source>
</evidence>
<keyword evidence="2" id="KW-0808">Transferase</keyword>
<dbReference type="CDD" id="cd00130">
    <property type="entry name" value="PAS"/>
    <property type="match status" value="1"/>
</dbReference>
<keyword evidence="2" id="KW-0489">Methyltransferase</keyword>
<sequence length="214" mass="24852">MNFNLFDELPHRVYVRNSKQRIVYANKLVGDFFGCKLDELIGKKYDQIFKDEGFLQHLSQIDKTLFSGSMNSFTTVKEFNRYYKKESIFKVIDFICKCENERYIATILVEISDTYCATKGILLENIGYYDPANRLVKLNSGINICLTRLENSFLFMLNEKKGEILSYDEIFIGLDIYNSMNKTSLKSLVLRLKKKLGVNIIKNISMSGYKLTKA</sequence>
<dbReference type="EMBL" id="FAVC01000004">
    <property type="protein sequence ID" value="CUU91726.1"/>
    <property type="molecule type" value="Genomic_DNA"/>
</dbReference>
<dbReference type="InterPro" id="IPR016032">
    <property type="entry name" value="Sig_transdc_resp-reg_C-effctor"/>
</dbReference>
<evidence type="ECO:0000313" key="3">
    <source>
        <dbReference type="Proteomes" id="UP000052245"/>
    </source>
</evidence>
<dbReference type="NCBIfam" id="TIGR00229">
    <property type="entry name" value="sensory_box"/>
    <property type="match status" value="1"/>
</dbReference>
<dbReference type="InterPro" id="IPR000014">
    <property type="entry name" value="PAS"/>
</dbReference>
<dbReference type="InterPro" id="IPR035965">
    <property type="entry name" value="PAS-like_dom_sf"/>
</dbReference>
<dbReference type="GO" id="GO:0003677">
    <property type="term" value="F:DNA binding"/>
    <property type="evidence" value="ECO:0007669"/>
    <property type="project" value="InterPro"/>
</dbReference>
<dbReference type="SUPFAM" id="SSF55785">
    <property type="entry name" value="PYP-like sensor domain (PAS domain)"/>
    <property type="match status" value="1"/>
</dbReference>
<dbReference type="EC" id="2.1.1.61" evidence="2"/>
<evidence type="ECO:0000259" key="1">
    <source>
        <dbReference type="PROSITE" id="PS50112"/>
    </source>
</evidence>
<accession>A0A9W5AW31</accession>
<organism evidence="2 3">
    <name type="scientific">Campylobacter hyointestinalis subsp. hyointestinalis</name>
    <dbReference type="NCBI Taxonomy" id="91352"/>
    <lineage>
        <taxon>Bacteria</taxon>
        <taxon>Pseudomonadati</taxon>
        <taxon>Campylobacterota</taxon>
        <taxon>Epsilonproteobacteria</taxon>
        <taxon>Campylobacterales</taxon>
        <taxon>Campylobacteraceae</taxon>
        <taxon>Campylobacter</taxon>
    </lineage>
</organism>
<dbReference type="SUPFAM" id="SSF46894">
    <property type="entry name" value="C-terminal effector domain of the bipartite response regulators"/>
    <property type="match status" value="1"/>
</dbReference>
<proteinExistence type="predicted"/>
<comment type="caution">
    <text evidence="2">The sequence shown here is derived from an EMBL/GenBank/DDBJ whole genome shotgun (WGS) entry which is preliminary data.</text>
</comment>
<dbReference type="Gene3D" id="1.10.10.10">
    <property type="entry name" value="Winged helix-like DNA-binding domain superfamily/Winged helix DNA-binding domain"/>
    <property type="match status" value="1"/>
</dbReference>
<dbReference type="GO" id="GO:0032259">
    <property type="term" value="P:methylation"/>
    <property type="evidence" value="ECO:0007669"/>
    <property type="project" value="UniProtKB-KW"/>
</dbReference>
<dbReference type="PROSITE" id="PS50112">
    <property type="entry name" value="PAS"/>
    <property type="match status" value="1"/>
</dbReference>
<dbReference type="RefSeq" id="WP_277934193.1">
    <property type="nucleotide sequence ID" value="NZ_FAUY01000005.1"/>
</dbReference>
<name>A0A9W5AW31_CAMHY</name>
<dbReference type="Gene3D" id="3.30.450.20">
    <property type="entry name" value="PAS domain"/>
    <property type="match status" value="1"/>
</dbReference>
<feature type="domain" description="PAS" evidence="1">
    <location>
        <begin position="5"/>
        <end position="43"/>
    </location>
</feature>